<dbReference type="InterPro" id="IPR010982">
    <property type="entry name" value="Lambda_DNA-bd_dom_sf"/>
</dbReference>
<dbReference type="InterPro" id="IPR028082">
    <property type="entry name" value="Peripla_BP_I"/>
</dbReference>
<name>A0A2C8ZWM5_9MICO</name>
<dbReference type="PANTHER" id="PTHR30146:SF148">
    <property type="entry name" value="HTH-TYPE TRANSCRIPTIONAL REPRESSOR PURR-RELATED"/>
    <property type="match status" value="1"/>
</dbReference>
<dbReference type="Pfam" id="PF13377">
    <property type="entry name" value="Peripla_BP_3"/>
    <property type="match status" value="1"/>
</dbReference>
<dbReference type="PANTHER" id="PTHR30146">
    <property type="entry name" value="LACI-RELATED TRANSCRIPTIONAL REPRESSOR"/>
    <property type="match status" value="1"/>
</dbReference>
<dbReference type="CDD" id="cd06267">
    <property type="entry name" value="PBP1_LacI_sugar_binding-like"/>
    <property type="match status" value="1"/>
</dbReference>
<proteinExistence type="predicted"/>
<gene>
    <name evidence="6" type="ORF">SAMN06296378_2203</name>
</gene>
<dbReference type="CDD" id="cd01392">
    <property type="entry name" value="HTH_LacI"/>
    <property type="match status" value="1"/>
</dbReference>
<dbReference type="Pfam" id="PF00356">
    <property type="entry name" value="LacI"/>
    <property type="match status" value="1"/>
</dbReference>
<keyword evidence="3" id="KW-0238">DNA-binding</keyword>
<dbReference type="InterPro" id="IPR046335">
    <property type="entry name" value="LacI/GalR-like_sensor"/>
</dbReference>
<protein>
    <submittedName>
        <fullName evidence="6">Transcriptional regulator, LacI family</fullName>
    </submittedName>
</protein>
<dbReference type="InterPro" id="IPR000843">
    <property type="entry name" value="HTH_LacI"/>
</dbReference>
<evidence type="ECO:0000256" key="1">
    <source>
        <dbReference type="ARBA" id="ARBA00022491"/>
    </source>
</evidence>
<dbReference type="Gene3D" id="1.10.260.40">
    <property type="entry name" value="lambda repressor-like DNA-binding domains"/>
    <property type="match status" value="1"/>
</dbReference>
<evidence type="ECO:0000313" key="6">
    <source>
        <dbReference type="EMBL" id="SOE70342.1"/>
    </source>
</evidence>
<dbReference type="PROSITE" id="PS00356">
    <property type="entry name" value="HTH_LACI_1"/>
    <property type="match status" value="1"/>
</dbReference>
<dbReference type="SUPFAM" id="SSF47413">
    <property type="entry name" value="lambda repressor-like DNA-binding domains"/>
    <property type="match status" value="1"/>
</dbReference>
<dbReference type="EMBL" id="OCST01000004">
    <property type="protein sequence ID" value="SOE70342.1"/>
    <property type="molecule type" value="Genomic_DNA"/>
</dbReference>
<evidence type="ECO:0000256" key="4">
    <source>
        <dbReference type="ARBA" id="ARBA00023163"/>
    </source>
</evidence>
<dbReference type="GO" id="GO:0003700">
    <property type="term" value="F:DNA-binding transcription factor activity"/>
    <property type="evidence" value="ECO:0007669"/>
    <property type="project" value="TreeGrafter"/>
</dbReference>
<dbReference type="AlphaFoldDB" id="A0A2C8ZWM5"/>
<dbReference type="Gene3D" id="3.40.50.2300">
    <property type="match status" value="2"/>
</dbReference>
<evidence type="ECO:0000313" key="7">
    <source>
        <dbReference type="Proteomes" id="UP000219440"/>
    </source>
</evidence>
<feature type="domain" description="HTH lacI-type" evidence="5">
    <location>
        <begin position="7"/>
        <end position="61"/>
    </location>
</feature>
<reference evidence="6 7" key="1">
    <citation type="submission" date="2017-09" db="EMBL/GenBank/DDBJ databases">
        <authorList>
            <person name="Ehlers B."/>
            <person name="Leendertz F.H."/>
        </authorList>
    </citation>
    <scope>NUCLEOTIDE SEQUENCE [LARGE SCALE GENOMIC DNA]</scope>
    <source>
        <strain evidence="6 7">CGMCC 1.05381</strain>
    </source>
</reference>
<keyword evidence="1" id="KW-0678">Repressor</keyword>
<keyword evidence="4" id="KW-0804">Transcription</keyword>
<dbReference type="SMART" id="SM00354">
    <property type="entry name" value="HTH_LACI"/>
    <property type="match status" value="1"/>
</dbReference>
<accession>A0A2C8ZWM5</accession>
<organism evidence="6 7">
    <name type="scientific">Salinibacterium xinjiangense</name>
    <dbReference type="NCBI Taxonomy" id="386302"/>
    <lineage>
        <taxon>Bacteria</taxon>
        <taxon>Bacillati</taxon>
        <taxon>Actinomycetota</taxon>
        <taxon>Actinomycetes</taxon>
        <taxon>Micrococcales</taxon>
        <taxon>Microbacteriaceae</taxon>
        <taxon>Salinibacterium</taxon>
    </lineage>
</organism>
<evidence type="ECO:0000256" key="2">
    <source>
        <dbReference type="ARBA" id="ARBA00023015"/>
    </source>
</evidence>
<dbReference type="Proteomes" id="UP000219440">
    <property type="component" value="Unassembled WGS sequence"/>
</dbReference>
<dbReference type="SUPFAM" id="SSF53822">
    <property type="entry name" value="Periplasmic binding protein-like I"/>
    <property type="match status" value="1"/>
</dbReference>
<dbReference type="RefSeq" id="WP_097061264.1">
    <property type="nucleotide sequence ID" value="NZ_BMLC01000003.1"/>
</dbReference>
<dbReference type="PROSITE" id="PS50932">
    <property type="entry name" value="HTH_LACI_2"/>
    <property type="match status" value="1"/>
</dbReference>
<evidence type="ECO:0000256" key="3">
    <source>
        <dbReference type="ARBA" id="ARBA00023125"/>
    </source>
</evidence>
<keyword evidence="7" id="KW-1185">Reference proteome</keyword>
<dbReference type="OrthoDB" id="37081at2"/>
<sequence>MQRTPAPTIADVAERAGVSPATASRALSNYGRVSKDTVEKVRSAAAEIGYRPNELARAMRVGSTRTIGLVIIADFTNAFFDRATKAIVDAARAHDYQVLITNTDEDIDVEQQAVLTLLDKQVDGLIIVPSLAKEHPHLGTTQLGGRPVVLIDRRIDELPLTSVTTDDASGTRAAVLDATAKGHRKLGFLISAVGVPEFTTIAPTEMISTVRDRSNGFRRGATDSNIPIADQLWVYCADEPSSSEAAVASMLDSDMPPSVIFTSNNDMALAVLQVAGQRGLAIGRDLSLVTVDDSVWAAAMVPGISVIARPVEELGSIAVARLVERIESPGQDVERLVLPTQYISRSSVATI</sequence>
<evidence type="ECO:0000259" key="5">
    <source>
        <dbReference type="PROSITE" id="PS50932"/>
    </source>
</evidence>
<dbReference type="GO" id="GO:0000976">
    <property type="term" value="F:transcription cis-regulatory region binding"/>
    <property type="evidence" value="ECO:0007669"/>
    <property type="project" value="TreeGrafter"/>
</dbReference>
<keyword evidence="2" id="KW-0805">Transcription regulation</keyword>